<keyword evidence="1" id="KW-0732">Signal</keyword>
<sequence length="232" mass="27052">MLLEFEERLMRFGLLLLSACLFVPSFALAAQEEAADKLSVVIDVQEVPELKEWSEQSEKLIREWHPKVTKILKQEGYTPPQEVRVVFKKDMDGVAYTVRNQITIAGDWVKQHPEDTGMVIHELAHVIQQYPRGGRSWLVEGIADYVRFYKYEPKTRLRGINPERQSYREGYRTSAQFIAWLEENNPGFVQKVNEALRKGEYRNTMIREMTGKSVDQLWTEFTESPAAKGRRK</sequence>
<proteinExistence type="predicted"/>
<dbReference type="PANTHER" id="PTHR33321">
    <property type="match status" value="1"/>
</dbReference>
<dbReference type="InterPro" id="IPR007541">
    <property type="entry name" value="Uncharacterised_BSP"/>
</dbReference>
<dbReference type="PANTHER" id="PTHR33321:SF12">
    <property type="entry name" value="PLANT BASIC SECRETORY PROTEIN (BSP) FAMILY PROTEIN"/>
    <property type="match status" value="1"/>
</dbReference>
<evidence type="ECO:0000256" key="1">
    <source>
        <dbReference type="SAM" id="SignalP"/>
    </source>
</evidence>
<feature type="signal peptide" evidence="1">
    <location>
        <begin position="1"/>
        <end position="29"/>
    </location>
</feature>
<accession>A0A2S8GP40</accession>
<protein>
    <recommendedName>
        <fullName evidence="4">Secretory protein</fullName>
    </recommendedName>
</protein>
<gene>
    <name evidence="2" type="ORF">C5Y93_09525</name>
</gene>
<reference evidence="2 3" key="1">
    <citation type="submission" date="2018-02" db="EMBL/GenBank/DDBJ databases">
        <title>Comparative genomes isolates from brazilian mangrove.</title>
        <authorList>
            <person name="Araujo J.E."/>
            <person name="Taketani R.G."/>
            <person name="Silva M.C.P."/>
            <person name="Loureco M.V."/>
            <person name="Andreote F.D."/>
        </authorList>
    </citation>
    <scope>NUCLEOTIDE SEQUENCE [LARGE SCALE GENOMIC DNA]</scope>
    <source>
        <strain evidence="2 3">Nap-Phe MGV</strain>
    </source>
</reference>
<dbReference type="EMBL" id="PUHZ01000010">
    <property type="protein sequence ID" value="PQO46216.1"/>
    <property type="molecule type" value="Genomic_DNA"/>
</dbReference>
<dbReference type="Proteomes" id="UP000237819">
    <property type="component" value="Unassembled WGS sequence"/>
</dbReference>
<name>A0A2S8GP40_9BACT</name>
<evidence type="ECO:0000313" key="3">
    <source>
        <dbReference type="Proteomes" id="UP000237819"/>
    </source>
</evidence>
<evidence type="ECO:0000313" key="2">
    <source>
        <dbReference type="EMBL" id="PQO46216.1"/>
    </source>
</evidence>
<dbReference type="Pfam" id="PF04450">
    <property type="entry name" value="BSP"/>
    <property type="match status" value="1"/>
</dbReference>
<dbReference type="AlphaFoldDB" id="A0A2S8GP40"/>
<comment type="caution">
    <text evidence="2">The sequence shown here is derived from an EMBL/GenBank/DDBJ whole genome shotgun (WGS) entry which is preliminary data.</text>
</comment>
<organism evidence="2 3">
    <name type="scientific">Blastopirellula marina</name>
    <dbReference type="NCBI Taxonomy" id="124"/>
    <lineage>
        <taxon>Bacteria</taxon>
        <taxon>Pseudomonadati</taxon>
        <taxon>Planctomycetota</taxon>
        <taxon>Planctomycetia</taxon>
        <taxon>Pirellulales</taxon>
        <taxon>Pirellulaceae</taxon>
        <taxon>Blastopirellula</taxon>
    </lineage>
</organism>
<feature type="chain" id="PRO_5015689947" description="Secretory protein" evidence="1">
    <location>
        <begin position="30"/>
        <end position="232"/>
    </location>
</feature>
<evidence type="ECO:0008006" key="4">
    <source>
        <dbReference type="Google" id="ProtNLM"/>
    </source>
</evidence>